<dbReference type="GO" id="GO:0070403">
    <property type="term" value="F:NAD+ binding"/>
    <property type="evidence" value="ECO:0007669"/>
    <property type="project" value="InterPro"/>
</dbReference>
<dbReference type="GO" id="GO:1990414">
    <property type="term" value="P:replication-born double-strand break repair via sister chromatid exchange"/>
    <property type="evidence" value="ECO:0007669"/>
    <property type="project" value="TreeGrafter"/>
</dbReference>
<dbReference type="InParanoid" id="A0A3N4M076"/>
<feature type="compositionally biased region" description="Low complexity" evidence="5">
    <location>
        <begin position="376"/>
        <end position="392"/>
    </location>
</feature>
<reference evidence="7 8" key="1">
    <citation type="journal article" date="2018" name="Nat. Ecol. Evol.">
        <title>Pezizomycetes genomes reveal the molecular basis of ectomycorrhizal truffle lifestyle.</title>
        <authorList>
            <person name="Murat C."/>
            <person name="Payen T."/>
            <person name="Noel B."/>
            <person name="Kuo A."/>
            <person name="Morin E."/>
            <person name="Chen J."/>
            <person name="Kohler A."/>
            <person name="Krizsan K."/>
            <person name="Balestrini R."/>
            <person name="Da Silva C."/>
            <person name="Montanini B."/>
            <person name="Hainaut M."/>
            <person name="Levati E."/>
            <person name="Barry K.W."/>
            <person name="Belfiori B."/>
            <person name="Cichocki N."/>
            <person name="Clum A."/>
            <person name="Dockter R.B."/>
            <person name="Fauchery L."/>
            <person name="Guy J."/>
            <person name="Iotti M."/>
            <person name="Le Tacon F."/>
            <person name="Lindquist E.A."/>
            <person name="Lipzen A."/>
            <person name="Malagnac F."/>
            <person name="Mello A."/>
            <person name="Molinier V."/>
            <person name="Miyauchi S."/>
            <person name="Poulain J."/>
            <person name="Riccioni C."/>
            <person name="Rubini A."/>
            <person name="Sitrit Y."/>
            <person name="Splivallo R."/>
            <person name="Traeger S."/>
            <person name="Wang M."/>
            <person name="Zifcakova L."/>
            <person name="Wipf D."/>
            <person name="Zambonelli A."/>
            <person name="Paolocci F."/>
            <person name="Nowrousian M."/>
            <person name="Ottonello S."/>
            <person name="Baldrian P."/>
            <person name="Spatafora J.W."/>
            <person name="Henrissat B."/>
            <person name="Nagy L.G."/>
            <person name="Aury J.M."/>
            <person name="Wincker P."/>
            <person name="Grigoriev I.V."/>
            <person name="Bonfante P."/>
            <person name="Martin F.M."/>
        </authorList>
    </citation>
    <scope>NUCLEOTIDE SEQUENCE [LARGE SCALE GENOMIC DNA]</scope>
    <source>
        <strain evidence="7 8">ATCC MYA-4762</strain>
    </source>
</reference>
<feature type="binding site" evidence="4">
    <location>
        <position position="237"/>
    </location>
    <ligand>
        <name>Zn(2+)</name>
        <dbReference type="ChEBI" id="CHEBI:29105"/>
    </ligand>
</feature>
<feature type="compositionally biased region" description="Polar residues" evidence="5">
    <location>
        <begin position="362"/>
        <end position="372"/>
    </location>
</feature>
<dbReference type="AlphaFoldDB" id="A0A3N4M076"/>
<dbReference type="Pfam" id="PF02146">
    <property type="entry name" value="SIR2"/>
    <property type="match status" value="1"/>
</dbReference>
<dbReference type="PROSITE" id="PS50305">
    <property type="entry name" value="SIRTUIN"/>
    <property type="match status" value="1"/>
</dbReference>
<feature type="region of interest" description="Disordered" evidence="5">
    <location>
        <begin position="453"/>
        <end position="492"/>
    </location>
</feature>
<dbReference type="GO" id="GO:0046872">
    <property type="term" value="F:metal ion binding"/>
    <property type="evidence" value="ECO:0007669"/>
    <property type="project" value="UniProtKB-KW"/>
</dbReference>
<comment type="similarity">
    <text evidence="1">Belongs to the sirtuin family. Class I subfamily.</text>
</comment>
<evidence type="ECO:0000259" key="6">
    <source>
        <dbReference type="PROSITE" id="PS50305"/>
    </source>
</evidence>
<keyword evidence="2" id="KW-0808">Transferase</keyword>
<feature type="compositionally biased region" description="Basic and acidic residues" evidence="5">
    <location>
        <begin position="410"/>
        <end position="424"/>
    </location>
</feature>
<protein>
    <submittedName>
        <fullName evidence="7">DHS-like NAD/FAD-binding domain-containing protein</fullName>
    </submittedName>
</protein>
<evidence type="ECO:0000313" key="7">
    <source>
        <dbReference type="EMBL" id="RPB28460.1"/>
    </source>
</evidence>
<accession>A0A3N4M076</accession>
<dbReference type="EMBL" id="ML121529">
    <property type="protein sequence ID" value="RPB28460.1"/>
    <property type="molecule type" value="Genomic_DNA"/>
</dbReference>
<keyword evidence="3" id="KW-0520">NAD</keyword>
<dbReference type="OrthoDB" id="2919105at2759"/>
<keyword evidence="8" id="KW-1185">Reference proteome</keyword>
<feature type="binding site" evidence="4">
    <location>
        <position position="215"/>
    </location>
    <ligand>
        <name>Zn(2+)</name>
        <dbReference type="ChEBI" id="CHEBI:29105"/>
    </ligand>
</feature>
<organism evidence="7 8">
    <name type="scientific">Terfezia boudieri ATCC MYA-4762</name>
    <dbReference type="NCBI Taxonomy" id="1051890"/>
    <lineage>
        <taxon>Eukaryota</taxon>
        <taxon>Fungi</taxon>
        <taxon>Dikarya</taxon>
        <taxon>Ascomycota</taxon>
        <taxon>Pezizomycotina</taxon>
        <taxon>Pezizomycetes</taxon>
        <taxon>Pezizales</taxon>
        <taxon>Pezizaceae</taxon>
        <taxon>Terfezia</taxon>
    </lineage>
</organism>
<dbReference type="Gene3D" id="3.30.1600.10">
    <property type="entry name" value="SIR2/SIRT2 'Small Domain"/>
    <property type="match status" value="1"/>
</dbReference>
<dbReference type="Proteomes" id="UP000267821">
    <property type="component" value="Unassembled WGS sequence"/>
</dbReference>
<feature type="compositionally biased region" description="Pro residues" evidence="5">
    <location>
        <begin position="469"/>
        <end position="484"/>
    </location>
</feature>
<evidence type="ECO:0000256" key="1">
    <source>
        <dbReference type="ARBA" id="ARBA00006924"/>
    </source>
</evidence>
<evidence type="ECO:0000256" key="4">
    <source>
        <dbReference type="PROSITE-ProRule" id="PRU00236"/>
    </source>
</evidence>
<dbReference type="PANTHER" id="PTHR11085:SF15">
    <property type="entry name" value="NAD-DEPENDENT HISTONE DEACETYLASE HST4"/>
    <property type="match status" value="1"/>
</dbReference>
<feature type="compositionally biased region" description="Polar residues" evidence="5">
    <location>
        <begin position="1"/>
        <end position="19"/>
    </location>
</feature>
<dbReference type="PANTHER" id="PTHR11085">
    <property type="entry name" value="NAD-DEPENDENT PROTEIN DEACYLASE SIRTUIN-5, MITOCHONDRIAL-RELATED"/>
    <property type="match status" value="1"/>
</dbReference>
<dbReference type="FunCoup" id="A0A3N4M076">
    <property type="interactions" value="70"/>
</dbReference>
<evidence type="ECO:0000256" key="2">
    <source>
        <dbReference type="ARBA" id="ARBA00022679"/>
    </source>
</evidence>
<evidence type="ECO:0000256" key="5">
    <source>
        <dbReference type="SAM" id="MobiDB-lite"/>
    </source>
</evidence>
<dbReference type="InterPro" id="IPR029035">
    <property type="entry name" value="DHS-like_NAD/FAD-binding_dom"/>
</dbReference>
<name>A0A3N4M076_9PEZI</name>
<sequence length="506" mass="55016">MEVGSQSGKMEVETFTSESPLKKQKTENVAGDSTLPRVPAPRKAPETIDLRKLLSGPVTSKEQQRSLDALAKVFRKKKKIVVVAGAGISVGAGIPDFRSAGGLFSSLRTDHKLKTSGKELFDAAVYRDNELTSSFHDMVRNLDSMVKKATPTAFHHLLASLAKEERLLRLYSQNVDCIENQLPPLQTKVPLGNKGPWPKTIQLHGGLEKMVCSKCGWLGGFDAELFVGSEPPDCSECVEMEFVRGIVGKRSLGVGKLRPRIVLYNEYHPDSEAIGSVSKADLKTRPDAVVVVGTSLKVPGIKRIVKEMCKSVQDMRGGVTMWINHEDPPLTKDLEGLFDYIVKGDCEMVASLASLPRWDGSTPESSTGNSTPEFMEISQFPSPSSQPEIQIPLVTMSEPILSAKPKKRKAPGEGKPKKEAEPKKPRVPRKIKVVREPKATLVKAFRVAKTPVAGAAGKAKRTKVMKDIPTPPPTDIASSSPPPAASKVESFRSPQPTIYVCPEVVG</sequence>
<feature type="active site" description="Proton acceptor" evidence="4">
    <location>
        <position position="204"/>
    </location>
</feature>
<dbReference type="Gene3D" id="3.40.50.1220">
    <property type="entry name" value="TPP-binding domain"/>
    <property type="match status" value="1"/>
</dbReference>
<feature type="region of interest" description="Disordered" evidence="5">
    <location>
        <begin position="1"/>
        <end position="46"/>
    </location>
</feature>
<dbReference type="InterPro" id="IPR050134">
    <property type="entry name" value="NAD-dep_sirtuin_deacylases"/>
</dbReference>
<evidence type="ECO:0000256" key="3">
    <source>
        <dbReference type="ARBA" id="ARBA00023027"/>
    </source>
</evidence>
<feature type="domain" description="Deacetylase sirtuin-type" evidence="6">
    <location>
        <begin position="60"/>
        <end position="359"/>
    </location>
</feature>
<dbReference type="InterPro" id="IPR026590">
    <property type="entry name" value="Ssirtuin_cat_dom"/>
</dbReference>
<keyword evidence="4" id="KW-0862">Zinc</keyword>
<proteinExistence type="inferred from homology"/>
<dbReference type="SUPFAM" id="SSF52467">
    <property type="entry name" value="DHS-like NAD/FAD-binding domain"/>
    <property type="match status" value="1"/>
</dbReference>
<dbReference type="GO" id="GO:0000122">
    <property type="term" value="P:negative regulation of transcription by RNA polymerase II"/>
    <property type="evidence" value="ECO:0007669"/>
    <property type="project" value="TreeGrafter"/>
</dbReference>
<dbReference type="STRING" id="1051890.A0A3N4M076"/>
<gene>
    <name evidence="7" type="ORF">L211DRAFT_387180</name>
</gene>
<dbReference type="GO" id="GO:0006282">
    <property type="term" value="P:regulation of DNA repair"/>
    <property type="evidence" value="ECO:0007669"/>
    <property type="project" value="TreeGrafter"/>
</dbReference>
<dbReference type="GO" id="GO:0031508">
    <property type="term" value="P:pericentric heterochromatin formation"/>
    <property type="evidence" value="ECO:0007669"/>
    <property type="project" value="TreeGrafter"/>
</dbReference>
<dbReference type="GO" id="GO:0031934">
    <property type="term" value="C:mating-type region heterochromatin"/>
    <property type="evidence" value="ECO:0007669"/>
    <property type="project" value="TreeGrafter"/>
</dbReference>
<dbReference type="InterPro" id="IPR003000">
    <property type="entry name" value="Sirtuin"/>
</dbReference>
<dbReference type="InterPro" id="IPR026591">
    <property type="entry name" value="Sirtuin_cat_small_dom_sf"/>
</dbReference>
<feature type="binding site" evidence="4">
    <location>
        <position position="234"/>
    </location>
    <ligand>
        <name>Zn(2+)</name>
        <dbReference type="ChEBI" id="CHEBI:29105"/>
    </ligand>
</feature>
<feature type="region of interest" description="Disordered" evidence="5">
    <location>
        <begin position="356"/>
        <end position="433"/>
    </location>
</feature>
<dbReference type="GO" id="GO:0005634">
    <property type="term" value="C:nucleus"/>
    <property type="evidence" value="ECO:0007669"/>
    <property type="project" value="TreeGrafter"/>
</dbReference>
<evidence type="ECO:0000313" key="8">
    <source>
        <dbReference type="Proteomes" id="UP000267821"/>
    </source>
</evidence>
<dbReference type="GO" id="GO:0017136">
    <property type="term" value="F:histone deacetylase activity, NAD-dependent"/>
    <property type="evidence" value="ECO:0007669"/>
    <property type="project" value="TreeGrafter"/>
</dbReference>
<keyword evidence="4" id="KW-0479">Metal-binding</keyword>
<feature type="binding site" evidence="4">
    <location>
        <position position="212"/>
    </location>
    <ligand>
        <name>Zn(2+)</name>
        <dbReference type="ChEBI" id="CHEBI:29105"/>
    </ligand>
</feature>